<proteinExistence type="predicted"/>
<dbReference type="PANTHER" id="PTHR39474">
    <property type="entry name" value="UNNAMED PRODUCT"/>
    <property type="match status" value="1"/>
</dbReference>
<dbReference type="EMBL" id="JAZHXJ010000064">
    <property type="protein sequence ID" value="KAL1877551.1"/>
    <property type="molecule type" value="Genomic_DNA"/>
</dbReference>
<evidence type="ECO:0000256" key="1">
    <source>
        <dbReference type="SAM" id="MobiDB-lite"/>
    </source>
</evidence>
<organism evidence="2 3">
    <name type="scientific">Phialemonium thermophilum</name>
    <dbReference type="NCBI Taxonomy" id="223376"/>
    <lineage>
        <taxon>Eukaryota</taxon>
        <taxon>Fungi</taxon>
        <taxon>Dikarya</taxon>
        <taxon>Ascomycota</taxon>
        <taxon>Pezizomycotina</taxon>
        <taxon>Sordariomycetes</taxon>
        <taxon>Sordariomycetidae</taxon>
        <taxon>Cephalothecales</taxon>
        <taxon>Cephalothecaceae</taxon>
        <taxon>Phialemonium</taxon>
    </lineage>
</organism>
<evidence type="ECO:0000313" key="2">
    <source>
        <dbReference type="EMBL" id="KAL1877551.1"/>
    </source>
</evidence>
<keyword evidence="3" id="KW-1185">Reference proteome</keyword>
<feature type="compositionally biased region" description="Polar residues" evidence="1">
    <location>
        <begin position="37"/>
        <end position="50"/>
    </location>
</feature>
<comment type="caution">
    <text evidence="2">The sequence shown here is derived from an EMBL/GenBank/DDBJ whole genome shotgun (WGS) entry which is preliminary data.</text>
</comment>
<accession>A0ABR3XNI7</accession>
<gene>
    <name evidence="2" type="ORF">VTK73DRAFT_8609</name>
</gene>
<name>A0ABR3XNI7_9PEZI</name>
<feature type="compositionally biased region" description="Basic and acidic residues" evidence="1">
    <location>
        <begin position="71"/>
        <end position="81"/>
    </location>
</feature>
<reference evidence="2 3" key="1">
    <citation type="journal article" date="2024" name="Commun. Biol.">
        <title>Comparative genomic analysis of thermophilic fungi reveals convergent evolutionary adaptations and gene losses.</title>
        <authorList>
            <person name="Steindorff A.S."/>
            <person name="Aguilar-Pontes M.V."/>
            <person name="Robinson A.J."/>
            <person name="Andreopoulos B."/>
            <person name="LaButti K."/>
            <person name="Kuo A."/>
            <person name="Mondo S."/>
            <person name="Riley R."/>
            <person name="Otillar R."/>
            <person name="Haridas S."/>
            <person name="Lipzen A."/>
            <person name="Grimwood J."/>
            <person name="Schmutz J."/>
            <person name="Clum A."/>
            <person name="Reid I.D."/>
            <person name="Moisan M.C."/>
            <person name="Butler G."/>
            <person name="Nguyen T.T.M."/>
            <person name="Dewar K."/>
            <person name="Conant G."/>
            <person name="Drula E."/>
            <person name="Henrissat B."/>
            <person name="Hansel C."/>
            <person name="Singer S."/>
            <person name="Hutchinson M.I."/>
            <person name="de Vries R.P."/>
            <person name="Natvig D.O."/>
            <person name="Powell A.J."/>
            <person name="Tsang A."/>
            <person name="Grigoriev I.V."/>
        </authorList>
    </citation>
    <scope>NUCLEOTIDE SEQUENCE [LARGE SCALE GENOMIC DNA]</scope>
    <source>
        <strain evidence="2 3">ATCC 24622</strain>
    </source>
</reference>
<feature type="region of interest" description="Disordered" evidence="1">
    <location>
        <begin position="1"/>
        <end position="98"/>
    </location>
</feature>
<evidence type="ECO:0000313" key="3">
    <source>
        <dbReference type="Proteomes" id="UP001586593"/>
    </source>
</evidence>
<feature type="compositionally biased region" description="Polar residues" evidence="1">
    <location>
        <begin position="1"/>
        <end position="12"/>
    </location>
</feature>
<sequence>MSSETTATTHTPRQPLAAETEKDPSSRQHPAMAPSAAENSPSRPSASVSVNVAEEGEKPTSGAAEGEEQQQEGHQEGHHEPLPLPAPEEGDGDAKKLSLGGSLALDELGPMVVNADGTLSRIANWPQMTQIERENTLRVLGKRNQLRLGALRGEPPAGEGGASGGKASSNK</sequence>
<dbReference type="Proteomes" id="UP001586593">
    <property type="component" value="Unassembled WGS sequence"/>
</dbReference>
<dbReference type="PANTHER" id="PTHR39474:SF1">
    <property type="entry name" value="FUNGAL SPECIFIC TRANSCRIPTION FACTOR"/>
    <property type="match status" value="1"/>
</dbReference>
<feature type="region of interest" description="Disordered" evidence="1">
    <location>
        <begin position="148"/>
        <end position="171"/>
    </location>
</feature>
<protein>
    <submittedName>
        <fullName evidence="2">Uncharacterized protein</fullName>
    </submittedName>
</protein>